<organism evidence="1 2">
    <name type="scientific">Paenibacillus germinis</name>
    <dbReference type="NCBI Taxonomy" id="2654979"/>
    <lineage>
        <taxon>Bacteria</taxon>
        <taxon>Bacillati</taxon>
        <taxon>Bacillota</taxon>
        <taxon>Bacilli</taxon>
        <taxon>Bacillales</taxon>
        <taxon>Paenibacillaceae</taxon>
        <taxon>Paenibacillus</taxon>
    </lineage>
</organism>
<proteinExistence type="predicted"/>
<keyword evidence="2" id="KW-1185">Reference proteome</keyword>
<gene>
    <name evidence="1" type="ORF">GC102_15015</name>
</gene>
<dbReference type="RefSeq" id="WP_171690285.1">
    <property type="nucleotide sequence ID" value="NZ_WHOC01000075.1"/>
</dbReference>
<sequence>MTITIDAKLITRFRDAVNRKPIFRQLFANSDGKNKWNIICSAMDWIDVAAEGLPLFKIESPNFGHNSLASLNLMQYIVTVDILIESIQQLYRVICGENTNPLSQDSTIFKQSSISDDIYFKHIRAVFGTHPVNLTSVDGYNKQNGERFYSSWSAGKVAGSDADFNAVLYSNLPGKDDTFFGVKLDDVSKYAELRYNLLNDLINKVEVTLEEHLTLYRTKPIASLTDPLKQLELLLKENNSRIGVRYGYSNEIPNIYDLLKVNITAVEGLDIDIIDEYKEFLLSLIPRIKLNLENMDIQLIEFWPKLGRGYEFRKIYEYLIENHSNKMGEVYFQDLVEKKWLPTFLLECNNFDEKYFLLNAYLHRAEKNGITKFGYGL</sequence>
<accession>A0ABX1Z1G3</accession>
<dbReference type="EMBL" id="WHOC01000075">
    <property type="protein sequence ID" value="NOU87082.1"/>
    <property type="molecule type" value="Genomic_DNA"/>
</dbReference>
<evidence type="ECO:0000313" key="1">
    <source>
        <dbReference type="EMBL" id="NOU87082.1"/>
    </source>
</evidence>
<reference evidence="1 2" key="1">
    <citation type="submission" date="2019-10" db="EMBL/GenBank/DDBJ databases">
        <title>Description of Paenibacillus choica sp. nov.</title>
        <authorList>
            <person name="Carlier A."/>
            <person name="Qi S."/>
        </authorList>
    </citation>
    <scope>NUCLEOTIDE SEQUENCE [LARGE SCALE GENOMIC DNA]</scope>
    <source>
        <strain evidence="1 2">LMG 31460</strain>
    </source>
</reference>
<comment type="caution">
    <text evidence="1">The sequence shown here is derived from an EMBL/GenBank/DDBJ whole genome shotgun (WGS) entry which is preliminary data.</text>
</comment>
<protein>
    <submittedName>
        <fullName evidence="1">Uncharacterized protein</fullName>
    </submittedName>
</protein>
<name>A0ABX1Z1G3_9BACL</name>
<dbReference type="Proteomes" id="UP000658690">
    <property type="component" value="Unassembled WGS sequence"/>
</dbReference>
<evidence type="ECO:0000313" key="2">
    <source>
        <dbReference type="Proteomes" id="UP000658690"/>
    </source>
</evidence>